<feature type="compositionally biased region" description="Low complexity" evidence="1">
    <location>
        <begin position="213"/>
        <end position="245"/>
    </location>
</feature>
<evidence type="ECO:0000256" key="1">
    <source>
        <dbReference type="SAM" id="MobiDB-lite"/>
    </source>
</evidence>
<gene>
    <name evidence="2" type="ORF">D7S86_10765</name>
</gene>
<dbReference type="Proteomes" id="UP000270342">
    <property type="component" value="Unassembled WGS sequence"/>
</dbReference>
<comment type="caution">
    <text evidence="2">The sequence shown here is derived from an EMBL/GenBank/DDBJ whole genome shotgun (WGS) entry which is preliminary data.</text>
</comment>
<evidence type="ECO:0000313" key="2">
    <source>
        <dbReference type="EMBL" id="RKP55702.1"/>
    </source>
</evidence>
<feature type="region of interest" description="Disordered" evidence="1">
    <location>
        <begin position="213"/>
        <end position="279"/>
    </location>
</feature>
<evidence type="ECO:0000313" key="3">
    <source>
        <dbReference type="Proteomes" id="UP000270342"/>
    </source>
</evidence>
<feature type="region of interest" description="Disordered" evidence="1">
    <location>
        <begin position="332"/>
        <end position="398"/>
    </location>
</feature>
<sequence>MSSNLSGVSASTSAGQFAVGFAQALDQATSVDPTTGKLEVNSGASDQLAAALNALFMQYGFTQDQATQATQSLTQELTNGDPLSLSAGFDSITSSSVSASGAYGANGTWTANTVTQTELSGSLNISVDATGQLNVSLTSQTVSTAQYTGEVQGTGTAPSSPIVIVDIPSGAGTSGGLALSAGALGASAGTPAFASFSQATQAALQAMENALPNAAQNGGASGSSASSASSPLQESESSSISESALTEAVLVRASASSQTDSSQSQQGGQGGADGQSSGADNAATLAAIESAAKQEADAVLGMLNTVAKKTLLTTQDMQKQLEAILDAARQSSGSNATDASGSANSSGASGAAALADGTSEADAASGAASATTDTGAASGADASDTSDAAGSTTSSSGTSLSVEIGFSLTISLQILDDGGYGSTLYARPDGSLGTFVTQPTYATA</sequence>
<dbReference type="EMBL" id="RBZU01000004">
    <property type="protein sequence ID" value="RKP55702.1"/>
    <property type="molecule type" value="Genomic_DNA"/>
</dbReference>
<reference evidence="2 3" key="1">
    <citation type="submission" date="2018-10" db="EMBL/GenBank/DDBJ databases">
        <title>Robbsia sp. DHC34, isolated from soil.</title>
        <authorList>
            <person name="Gao Z.-H."/>
            <person name="Qiu L.-H."/>
        </authorList>
    </citation>
    <scope>NUCLEOTIDE SEQUENCE [LARGE SCALE GENOMIC DNA]</scope>
    <source>
        <strain evidence="2 3">DHC34</strain>
    </source>
</reference>
<dbReference type="AlphaFoldDB" id="A0A494XYW0"/>
<accession>A0A494XYW0</accession>
<proteinExistence type="predicted"/>
<keyword evidence="3" id="KW-1185">Reference proteome</keyword>
<feature type="compositionally biased region" description="Low complexity" evidence="1">
    <location>
        <begin position="253"/>
        <end position="266"/>
    </location>
</feature>
<protein>
    <submittedName>
        <fullName evidence="2">Uncharacterized protein</fullName>
    </submittedName>
</protein>
<organism evidence="2 3">
    <name type="scientific">Pararobbsia silviterrae</name>
    <dbReference type="NCBI Taxonomy" id="1792498"/>
    <lineage>
        <taxon>Bacteria</taxon>
        <taxon>Pseudomonadati</taxon>
        <taxon>Pseudomonadota</taxon>
        <taxon>Betaproteobacteria</taxon>
        <taxon>Burkholderiales</taxon>
        <taxon>Burkholderiaceae</taxon>
        <taxon>Pararobbsia</taxon>
    </lineage>
</organism>
<name>A0A494XYW0_9BURK</name>